<comment type="similarity">
    <text evidence="1">Belongs to the RAD52 family.</text>
</comment>
<organism evidence="5 6">
    <name type="scientific">Cotesia congregata</name>
    <name type="common">Parasitoid wasp</name>
    <name type="synonym">Apanteles congregatus</name>
    <dbReference type="NCBI Taxonomy" id="51543"/>
    <lineage>
        <taxon>Eukaryota</taxon>
        <taxon>Metazoa</taxon>
        <taxon>Ecdysozoa</taxon>
        <taxon>Arthropoda</taxon>
        <taxon>Hexapoda</taxon>
        <taxon>Insecta</taxon>
        <taxon>Pterygota</taxon>
        <taxon>Neoptera</taxon>
        <taxon>Endopterygota</taxon>
        <taxon>Hymenoptera</taxon>
        <taxon>Apocrita</taxon>
        <taxon>Ichneumonoidea</taxon>
        <taxon>Braconidae</taxon>
        <taxon>Microgastrinae</taxon>
        <taxon>Cotesia</taxon>
    </lineage>
</organism>
<dbReference type="AlphaFoldDB" id="A0A8J2EJZ9"/>
<keyword evidence="3" id="KW-0234">DNA repair</keyword>
<comment type="caution">
    <text evidence="5">The sequence shown here is derived from an EMBL/GenBank/DDBJ whole genome shotgun (WGS) entry which is preliminary data.</text>
</comment>
<evidence type="ECO:0000313" key="5">
    <source>
        <dbReference type="EMBL" id="CAG5075450.1"/>
    </source>
</evidence>
<dbReference type="EMBL" id="CAJNRD030001116">
    <property type="protein sequence ID" value="CAG5075450.1"/>
    <property type="molecule type" value="Genomic_DNA"/>
</dbReference>
<dbReference type="Pfam" id="PF04098">
    <property type="entry name" value="Rad52_Rad22"/>
    <property type="match status" value="1"/>
</dbReference>
<reference evidence="5" key="1">
    <citation type="submission" date="2021-04" db="EMBL/GenBank/DDBJ databases">
        <authorList>
            <person name="Chebbi M.A.C M."/>
        </authorList>
    </citation>
    <scope>NUCLEOTIDE SEQUENCE</scope>
</reference>
<proteinExistence type="inferred from homology"/>
<evidence type="ECO:0000313" key="6">
    <source>
        <dbReference type="Proteomes" id="UP000786811"/>
    </source>
</evidence>
<evidence type="ECO:0000256" key="2">
    <source>
        <dbReference type="ARBA" id="ARBA00022763"/>
    </source>
</evidence>
<feature type="compositionally biased region" description="Basic and acidic residues" evidence="4">
    <location>
        <begin position="120"/>
        <end position="154"/>
    </location>
</feature>
<dbReference type="InterPro" id="IPR041247">
    <property type="entry name" value="Rad52_fam"/>
</dbReference>
<dbReference type="InterPro" id="IPR042525">
    <property type="entry name" value="Rad52_Rad59_Rad22_sf"/>
</dbReference>
<dbReference type="GO" id="GO:0006302">
    <property type="term" value="P:double-strand break repair"/>
    <property type="evidence" value="ECO:0007669"/>
    <property type="project" value="UniProtKB-ARBA"/>
</dbReference>
<dbReference type="OrthoDB" id="206565at2759"/>
<protein>
    <submittedName>
        <fullName evidence="5">Similar to RAD52: DNA repair and recombination protein RAD52 (Kluyveromyces lactis (Strain ATCC 8585 / CBS 2359 / DSM 70799 / NBRC 1267 / NRRL Y-1140 / WM37))</fullName>
    </submittedName>
</protein>
<gene>
    <name evidence="5" type="ORF">HICCMSTLAB_LOCUS1604</name>
</gene>
<name>A0A8J2EJZ9_COTCN</name>
<feature type="region of interest" description="Disordered" evidence="4">
    <location>
        <begin position="120"/>
        <end position="162"/>
    </location>
</feature>
<dbReference type="Proteomes" id="UP000786811">
    <property type="component" value="Unassembled WGS sequence"/>
</dbReference>
<dbReference type="SUPFAM" id="SSF54768">
    <property type="entry name" value="dsRNA-binding domain-like"/>
    <property type="match status" value="1"/>
</dbReference>
<evidence type="ECO:0000256" key="3">
    <source>
        <dbReference type="ARBA" id="ARBA00023204"/>
    </source>
</evidence>
<evidence type="ECO:0000256" key="4">
    <source>
        <dbReference type="SAM" id="MobiDB-lite"/>
    </source>
</evidence>
<sequence>MSNKESIESLVLCADYVFGNENWSHEIKSQTIDNKSKKCATECFTVVRISLRDGRFHEGIGCYEDVDNEDKNSFAEIRKKSLTDGIFNALFYFKEIRDYLERKNNERMIRLSKQEEKQRQWKLKRGAEQKTEAGDEDMKTRGGGEEDMKSRGEEESIESEEINVTIKKMCRPRKLRK</sequence>
<dbReference type="Gene3D" id="3.30.390.80">
    <property type="entry name" value="DNA repair protein Rad52/59/22"/>
    <property type="match status" value="1"/>
</dbReference>
<keyword evidence="6" id="KW-1185">Reference proteome</keyword>
<dbReference type="GO" id="GO:0006310">
    <property type="term" value="P:DNA recombination"/>
    <property type="evidence" value="ECO:0007669"/>
    <property type="project" value="UniProtKB-ARBA"/>
</dbReference>
<keyword evidence="2" id="KW-0227">DNA damage</keyword>
<evidence type="ECO:0000256" key="1">
    <source>
        <dbReference type="ARBA" id="ARBA00006638"/>
    </source>
</evidence>
<accession>A0A8J2EJZ9</accession>